<dbReference type="SFLD" id="SFLDS00003">
    <property type="entry name" value="Haloacid_Dehalogenase"/>
    <property type="match status" value="1"/>
</dbReference>
<dbReference type="OrthoDB" id="289856at2759"/>
<feature type="transmembrane region" description="Helical" evidence="12">
    <location>
        <begin position="106"/>
        <end position="127"/>
    </location>
</feature>
<evidence type="ECO:0000256" key="4">
    <source>
        <dbReference type="ARBA" id="ARBA00022692"/>
    </source>
</evidence>
<evidence type="ECO:0000256" key="8">
    <source>
        <dbReference type="ARBA" id="ARBA00022842"/>
    </source>
</evidence>
<keyword evidence="10 12" id="KW-1133">Transmembrane helix</keyword>
<dbReference type="PRINTS" id="PR00119">
    <property type="entry name" value="CATATPASE"/>
</dbReference>
<dbReference type="GO" id="GO:0016887">
    <property type="term" value="F:ATP hydrolysis activity"/>
    <property type="evidence" value="ECO:0007669"/>
    <property type="project" value="InterPro"/>
</dbReference>
<dbReference type="InParanoid" id="G0R6K1"/>
<dbReference type="RefSeq" id="XP_004023778.1">
    <property type="nucleotide sequence ID" value="XM_004023729.1"/>
</dbReference>
<dbReference type="InterPro" id="IPR006544">
    <property type="entry name" value="P-type_TPase_V"/>
</dbReference>
<dbReference type="Pfam" id="PF00702">
    <property type="entry name" value="Hydrolase"/>
    <property type="match status" value="1"/>
</dbReference>
<dbReference type="GO" id="GO:0016020">
    <property type="term" value="C:membrane"/>
    <property type="evidence" value="ECO:0007669"/>
    <property type="project" value="UniProtKB-SubCell"/>
</dbReference>
<dbReference type="GO" id="GO:0140358">
    <property type="term" value="F:P-type transmembrane transporter activity"/>
    <property type="evidence" value="ECO:0007669"/>
    <property type="project" value="InterPro"/>
</dbReference>
<evidence type="ECO:0000256" key="11">
    <source>
        <dbReference type="ARBA" id="ARBA00023136"/>
    </source>
</evidence>
<evidence type="ECO:0000256" key="9">
    <source>
        <dbReference type="ARBA" id="ARBA00022967"/>
    </source>
</evidence>
<dbReference type="Proteomes" id="UP000008983">
    <property type="component" value="Unassembled WGS sequence"/>
</dbReference>
<feature type="transmembrane region" description="Helical" evidence="12">
    <location>
        <begin position="605"/>
        <end position="628"/>
    </location>
</feature>
<dbReference type="SUPFAM" id="SSF81665">
    <property type="entry name" value="Calcium ATPase, transmembrane domain M"/>
    <property type="match status" value="1"/>
</dbReference>
<dbReference type="PANTHER" id="PTHR45630">
    <property type="entry name" value="CATION-TRANSPORTING ATPASE-RELATED"/>
    <property type="match status" value="1"/>
</dbReference>
<organism evidence="13 14">
    <name type="scientific">Ichthyophthirius multifiliis</name>
    <name type="common">White spot disease agent</name>
    <name type="synonym">Ich</name>
    <dbReference type="NCBI Taxonomy" id="5932"/>
    <lineage>
        <taxon>Eukaryota</taxon>
        <taxon>Sar</taxon>
        <taxon>Alveolata</taxon>
        <taxon>Ciliophora</taxon>
        <taxon>Intramacronucleata</taxon>
        <taxon>Oligohymenophorea</taxon>
        <taxon>Hymenostomatida</taxon>
        <taxon>Ophryoglenina</taxon>
        <taxon>Ichthyophthirius</taxon>
    </lineage>
</organism>
<gene>
    <name evidence="13" type="ORF">IMG5_205740</name>
</gene>
<dbReference type="eggNOG" id="KOG0208">
    <property type="taxonomic scope" value="Eukaryota"/>
</dbReference>
<evidence type="ECO:0000256" key="7">
    <source>
        <dbReference type="ARBA" id="ARBA00022840"/>
    </source>
</evidence>
<proteinExistence type="inferred from homology"/>
<evidence type="ECO:0000256" key="1">
    <source>
        <dbReference type="ARBA" id="ARBA00004141"/>
    </source>
</evidence>
<dbReference type="GO" id="GO:0046872">
    <property type="term" value="F:metal ion binding"/>
    <property type="evidence" value="ECO:0007669"/>
    <property type="project" value="UniProtKB-KW"/>
</dbReference>
<feature type="transmembrane region" description="Helical" evidence="12">
    <location>
        <begin position="537"/>
        <end position="555"/>
    </location>
</feature>
<dbReference type="EMBL" id="GL984405">
    <property type="protein sequence ID" value="EGR26894.1"/>
    <property type="molecule type" value="Genomic_DNA"/>
</dbReference>
<dbReference type="SUPFAM" id="SSF81660">
    <property type="entry name" value="Metal cation-transporting ATPase, ATP-binding domain N"/>
    <property type="match status" value="1"/>
</dbReference>
<evidence type="ECO:0000256" key="3">
    <source>
        <dbReference type="ARBA" id="ARBA00022553"/>
    </source>
</evidence>
<dbReference type="GO" id="GO:0005524">
    <property type="term" value="F:ATP binding"/>
    <property type="evidence" value="ECO:0007669"/>
    <property type="project" value="UniProtKB-KW"/>
</dbReference>
<dbReference type="OMA" id="TAFVACM"/>
<keyword evidence="3" id="KW-0597">Phosphoprotein</keyword>
<comment type="similarity">
    <text evidence="2">Belongs to the cation transport ATPase (P-type) (TC 3.A.3) family. Type V subfamily.</text>
</comment>
<dbReference type="PANTHER" id="PTHR45630:SF8">
    <property type="entry name" value="CATION-TRANSPORTING ATPASE"/>
    <property type="match status" value="1"/>
</dbReference>
<dbReference type="NCBIfam" id="TIGR01494">
    <property type="entry name" value="ATPase_P-type"/>
    <property type="match status" value="1"/>
</dbReference>
<evidence type="ECO:0000256" key="12">
    <source>
        <dbReference type="SAM" id="Phobius"/>
    </source>
</evidence>
<evidence type="ECO:0000256" key="10">
    <source>
        <dbReference type="ARBA" id="ARBA00022989"/>
    </source>
</evidence>
<dbReference type="PROSITE" id="PS00154">
    <property type="entry name" value="ATPASE_E1_E2"/>
    <property type="match status" value="1"/>
</dbReference>
<feature type="transmembrane region" description="Helical" evidence="12">
    <location>
        <begin position="66"/>
        <end position="86"/>
    </location>
</feature>
<dbReference type="InterPro" id="IPR001757">
    <property type="entry name" value="P_typ_ATPase"/>
</dbReference>
<keyword evidence="4 12" id="KW-0812">Transmembrane</keyword>
<dbReference type="Gene3D" id="3.40.50.1000">
    <property type="entry name" value="HAD superfamily/HAD-like"/>
    <property type="match status" value="1"/>
</dbReference>
<name>G0R6K1_ICHMU</name>
<comment type="subcellular location">
    <subcellularLocation>
        <location evidence="1">Membrane</location>
        <topology evidence="1">Multi-pass membrane protein</topology>
    </subcellularLocation>
</comment>
<keyword evidence="5" id="KW-0479">Metal-binding</keyword>
<dbReference type="GO" id="GO:0019829">
    <property type="term" value="F:ATPase-coupled monoatomic cation transmembrane transporter activity"/>
    <property type="evidence" value="ECO:0007669"/>
    <property type="project" value="TreeGrafter"/>
</dbReference>
<sequence>MENSDELFQENKQSIIYSGSRILQLDQLKCIVIRTSFDTLKGNLLRSIMFPLKPNQFSFQKQSMKFIIILGFNALIAFLITIPKFIELLDQQAILPVDVVIRILDLITISVPPALPTCLAFGVSFSLRRLKKQNIFCINPPKINACGKVKTVCFDKTGTLTEEGLSFKRIICYEKKELKEIEALNLIEMGNYIHRIIISACHTIENFNNELIGDPLDIEMFKYSGFYIAESGQNGQILVEKNTQKLKIQILKRFQFLAELQKASVIAEFEGNKYIFSKGSPEKIVQQCKQESIPHNYKEVLEQYTLSGYRVIGISFSEIQNFQEGEKRDYYEKNHVFAGFLIFENELKDVTKYHINLLNSQNIRSIMVTGDNPLTATYVAKQCDIIEFEQQSNILEYLNNECILNNKKFEIEKKLDQLDGKQLTVTGTFFKQYIEDNFNLRRFILKNTKVYARMTPDQKQNLISFIQQENENVHTFTGMCGDGANDCGALKEADMGISLSNTDTSIAAPFTSKVQNIACVHRLLREGRASLQTSFECFKYMALYSIIQCFTTTILYYQQSFPADKQFLMWDLFIILPLSFLLGMGKPSQKLKKQTPTCELISAEVIISIIGQSAIQLGVQLFTIGILVKQSWYMNTLDINKDSDGEINYDNLSGCYDSTALYWYLKNIYIYI</sequence>
<evidence type="ECO:0000256" key="6">
    <source>
        <dbReference type="ARBA" id="ARBA00022741"/>
    </source>
</evidence>
<dbReference type="SFLD" id="SFLDG00002">
    <property type="entry name" value="C1.7:_P-type_atpase_like"/>
    <property type="match status" value="1"/>
</dbReference>
<dbReference type="InterPro" id="IPR023214">
    <property type="entry name" value="HAD_sf"/>
</dbReference>
<evidence type="ECO:0000256" key="2">
    <source>
        <dbReference type="ARBA" id="ARBA00006000"/>
    </source>
</evidence>
<dbReference type="InterPro" id="IPR036412">
    <property type="entry name" value="HAD-like_sf"/>
</dbReference>
<keyword evidence="7" id="KW-0067">ATP-binding</keyword>
<dbReference type="GeneID" id="14902952"/>
<keyword evidence="9" id="KW-1278">Translocase</keyword>
<dbReference type="FunFam" id="1.20.1110.10:FF:000023">
    <property type="entry name" value="Cation-transporting ATPase"/>
    <property type="match status" value="1"/>
</dbReference>
<dbReference type="Gene3D" id="1.20.1110.10">
    <property type="entry name" value="Calcium-transporting ATPase, transmembrane domain"/>
    <property type="match status" value="1"/>
</dbReference>
<keyword evidence="6" id="KW-0547">Nucleotide-binding</keyword>
<dbReference type="InterPro" id="IPR023299">
    <property type="entry name" value="ATPase_P-typ_cyto_dom_N"/>
</dbReference>
<protein>
    <submittedName>
        <fullName evidence="13">Uncharacterized protein</fullName>
    </submittedName>
</protein>
<dbReference type="InterPro" id="IPR018303">
    <property type="entry name" value="ATPase_P-typ_P_site"/>
</dbReference>
<dbReference type="Gene3D" id="3.40.1110.10">
    <property type="entry name" value="Calcium-transporting ATPase, cytoplasmic domain N"/>
    <property type="match status" value="1"/>
</dbReference>
<keyword evidence="11 12" id="KW-0472">Membrane</keyword>
<evidence type="ECO:0000256" key="5">
    <source>
        <dbReference type="ARBA" id="ARBA00022723"/>
    </source>
</evidence>
<keyword evidence="8" id="KW-0460">Magnesium</keyword>
<dbReference type="SUPFAM" id="SSF56784">
    <property type="entry name" value="HAD-like"/>
    <property type="match status" value="1"/>
</dbReference>
<reference evidence="13 14" key="1">
    <citation type="submission" date="2011-07" db="EMBL/GenBank/DDBJ databases">
        <authorList>
            <person name="Coyne R."/>
            <person name="Brami D."/>
            <person name="Johnson J."/>
            <person name="Hostetler J."/>
            <person name="Hannick L."/>
            <person name="Clark T."/>
            <person name="Cassidy-Hanley D."/>
            <person name="Inman J."/>
        </authorList>
    </citation>
    <scope>NUCLEOTIDE SEQUENCE [LARGE SCALE GENOMIC DNA]</scope>
    <source>
        <strain evidence="13 14">G5</strain>
    </source>
</reference>
<dbReference type="InterPro" id="IPR044492">
    <property type="entry name" value="P_typ_ATPase_HD_dom"/>
</dbReference>
<keyword evidence="14" id="KW-1185">Reference proteome</keyword>
<accession>G0R6K1</accession>
<evidence type="ECO:0000313" key="13">
    <source>
        <dbReference type="EMBL" id="EGR26894.1"/>
    </source>
</evidence>
<feature type="transmembrane region" description="Helical" evidence="12">
    <location>
        <begin position="567"/>
        <end position="584"/>
    </location>
</feature>
<dbReference type="SFLD" id="SFLDF00027">
    <property type="entry name" value="p-type_atpase"/>
    <property type="match status" value="1"/>
</dbReference>
<evidence type="ECO:0000313" key="14">
    <source>
        <dbReference type="Proteomes" id="UP000008983"/>
    </source>
</evidence>
<dbReference type="FunCoup" id="G0R6K1">
    <property type="interactions" value="7"/>
</dbReference>
<dbReference type="PRINTS" id="PR00121">
    <property type="entry name" value="NAKATPASE"/>
</dbReference>
<dbReference type="AlphaFoldDB" id="G0R6K1"/>
<dbReference type="InterPro" id="IPR023298">
    <property type="entry name" value="ATPase_P-typ_TM_dom_sf"/>
</dbReference>
<dbReference type="STRING" id="857967.G0R6K1"/>